<dbReference type="AlphaFoldDB" id="A0A084QVP6"/>
<evidence type="ECO:0000313" key="3">
    <source>
        <dbReference type="Proteomes" id="UP000028524"/>
    </source>
</evidence>
<dbReference type="OMA" id="IANEFIW"/>
<sequence>MFDFATIGLNTAINAFAAASDTAVVGAVIKVIQRSIEAMTKSLGGAAIILRGIFTNGVNPGTLDFILKTPKDLFTFLYDLARPSTVYNDGFPNGNPYNELDLRRPENVNAVICQVQRVALTITAILKLPREHVPPSGLGSLNINISLQSDFDKDGNPPPPTYISRLPEGTESSAPKEKWLFINGIANEFIWFQRSCDKIRDTFAREVKGVYNRSDGILWDLIECAGERSVATSNALVERTQSSKAAQEMLEHVLRETLWPVGEAAPDKVIMIAHSQGCLILRLALQRLVTETTGSDLKEKLGIFTFGNPSIDWEVIKDGQQQPLDNYVALTEHFAHEKDYVAKLGVVSHKDDYHGGSTFFSKEMKGHLFGAHYPLAANAYDEGKDSRLMKAVNGNEISFKSGITDN</sequence>
<feature type="region of interest" description="Disordered" evidence="1">
    <location>
        <begin position="149"/>
        <end position="170"/>
    </location>
</feature>
<organism evidence="2 3">
    <name type="scientific">Stachybotrys chlorohalonatus (strain IBT 40285)</name>
    <dbReference type="NCBI Taxonomy" id="1283841"/>
    <lineage>
        <taxon>Eukaryota</taxon>
        <taxon>Fungi</taxon>
        <taxon>Dikarya</taxon>
        <taxon>Ascomycota</taxon>
        <taxon>Pezizomycotina</taxon>
        <taxon>Sordariomycetes</taxon>
        <taxon>Hypocreomycetidae</taxon>
        <taxon>Hypocreales</taxon>
        <taxon>Stachybotryaceae</taxon>
        <taxon>Stachybotrys</taxon>
    </lineage>
</organism>
<keyword evidence="3" id="KW-1185">Reference proteome</keyword>
<dbReference type="HOGENOM" id="CLU_028622_1_0_1"/>
<dbReference type="EMBL" id="KL660031">
    <property type="protein sequence ID" value="KFA68031.1"/>
    <property type="molecule type" value="Genomic_DNA"/>
</dbReference>
<proteinExistence type="predicted"/>
<evidence type="ECO:0000256" key="1">
    <source>
        <dbReference type="SAM" id="MobiDB-lite"/>
    </source>
</evidence>
<reference evidence="2 3" key="1">
    <citation type="journal article" date="2014" name="BMC Genomics">
        <title>Comparative genome sequencing reveals chemotype-specific gene clusters in the toxigenic black mold Stachybotrys.</title>
        <authorList>
            <person name="Semeiks J."/>
            <person name="Borek D."/>
            <person name="Otwinowski Z."/>
            <person name="Grishin N.V."/>
        </authorList>
    </citation>
    <scope>NUCLEOTIDE SEQUENCE [LARGE SCALE GENOMIC DNA]</scope>
    <source>
        <strain evidence="2 3">IBT 40285</strain>
    </source>
</reference>
<evidence type="ECO:0000313" key="2">
    <source>
        <dbReference type="EMBL" id="KFA68031.1"/>
    </source>
</evidence>
<dbReference type="SUPFAM" id="SSF53474">
    <property type="entry name" value="alpha/beta-Hydrolases"/>
    <property type="match status" value="1"/>
</dbReference>
<accession>A0A084QVP6</accession>
<dbReference type="InParanoid" id="A0A084QVP6"/>
<dbReference type="Proteomes" id="UP000028524">
    <property type="component" value="Unassembled WGS sequence"/>
</dbReference>
<name>A0A084QVP6_STAC4</name>
<dbReference type="OrthoDB" id="202545at2759"/>
<evidence type="ECO:0008006" key="4">
    <source>
        <dbReference type="Google" id="ProtNLM"/>
    </source>
</evidence>
<dbReference type="InterPro" id="IPR029058">
    <property type="entry name" value="AB_hydrolase_fold"/>
</dbReference>
<protein>
    <recommendedName>
        <fullName evidence="4">DUF676 domain-containing protein</fullName>
    </recommendedName>
</protein>
<dbReference type="PANTHER" id="PTHR42044">
    <property type="entry name" value="DUF676 DOMAIN-CONTAINING PROTEIN-RELATED"/>
    <property type="match status" value="1"/>
</dbReference>
<dbReference type="STRING" id="1283841.A0A084QVP6"/>
<dbReference type="PANTHER" id="PTHR42044:SF2">
    <property type="entry name" value="DUF676 DOMAIN-CONTAINING PROTEIN"/>
    <property type="match status" value="1"/>
</dbReference>
<gene>
    <name evidence="2" type="ORF">S40285_09329</name>
</gene>